<reference evidence="1" key="2">
    <citation type="journal article" date="2020" name="Nat. Commun.">
        <title>Large-scale genome sequencing of mycorrhizal fungi provides insights into the early evolution of symbiotic traits.</title>
        <authorList>
            <person name="Miyauchi S."/>
            <person name="Kiss E."/>
            <person name="Kuo A."/>
            <person name="Drula E."/>
            <person name="Kohler A."/>
            <person name="Sanchez-Garcia M."/>
            <person name="Morin E."/>
            <person name="Andreopoulos B."/>
            <person name="Barry K.W."/>
            <person name="Bonito G."/>
            <person name="Buee M."/>
            <person name="Carver A."/>
            <person name="Chen C."/>
            <person name="Cichocki N."/>
            <person name="Clum A."/>
            <person name="Culley D."/>
            <person name="Crous P.W."/>
            <person name="Fauchery L."/>
            <person name="Girlanda M."/>
            <person name="Hayes R.D."/>
            <person name="Keri Z."/>
            <person name="LaButti K."/>
            <person name="Lipzen A."/>
            <person name="Lombard V."/>
            <person name="Magnuson J."/>
            <person name="Maillard F."/>
            <person name="Murat C."/>
            <person name="Nolan M."/>
            <person name="Ohm R.A."/>
            <person name="Pangilinan J."/>
            <person name="Pereira M.F."/>
            <person name="Perotto S."/>
            <person name="Peter M."/>
            <person name="Pfister S."/>
            <person name="Riley R."/>
            <person name="Sitrit Y."/>
            <person name="Stielow J.B."/>
            <person name="Szollosi G."/>
            <person name="Zifcakova L."/>
            <person name="Stursova M."/>
            <person name="Spatafora J.W."/>
            <person name="Tedersoo L."/>
            <person name="Vaario L.M."/>
            <person name="Yamada A."/>
            <person name="Yan M."/>
            <person name="Wang P."/>
            <person name="Xu J."/>
            <person name="Bruns T."/>
            <person name="Baldrian P."/>
            <person name="Vilgalys R."/>
            <person name="Dunand C."/>
            <person name="Henrissat B."/>
            <person name="Grigoriev I.V."/>
            <person name="Hibbett D."/>
            <person name="Nagy L.G."/>
            <person name="Martin F.M."/>
        </authorList>
    </citation>
    <scope>NUCLEOTIDE SEQUENCE</scope>
    <source>
        <strain evidence="1">Prilba</strain>
    </source>
</reference>
<proteinExistence type="predicted"/>
<keyword evidence="2" id="KW-1185">Reference proteome</keyword>
<accession>A0A9P5MS06</accession>
<evidence type="ECO:0000313" key="2">
    <source>
        <dbReference type="Proteomes" id="UP000759537"/>
    </source>
</evidence>
<gene>
    <name evidence="1" type="ORF">DFH94DRAFT_110623</name>
</gene>
<protein>
    <submittedName>
        <fullName evidence="1">Uncharacterized protein</fullName>
    </submittedName>
</protein>
<dbReference type="EMBL" id="WHVB01000015">
    <property type="protein sequence ID" value="KAF8476404.1"/>
    <property type="molecule type" value="Genomic_DNA"/>
</dbReference>
<reference evidence="1" key="1">
    <citation type="submission" date="2019-10" db="EMBL/GenBank/DDBJ databases">
        <authorList>
            <consortium name="DOE Joint Genome Institute"/>
            <person name="Kuo A."/>
            <person name="Miyauchi S."/>
            <person name="Kiss E."/>
            <person name="Drula E."/>
            <person name="Kohler A."/>
            <person name="Sanchez-Garcia M."/>
            <person name="Andreopoulos B."/>
            <person name="Barry K.W."/>
            <person name="Bonito G."/>
            <person name="Buee M."/>
            <person name="Carver A."/>
            <person name="Chen C."/>
            <person name="Cichocki N."/>
            <person name="Clum A."/>
            <person name="Culley D."/>
            <person name="Crous P.W."/>
            <person name="Fauchery L."/>
            <person name="Girlanda M."/>
            <person name="Hayes R."/>
            <person name="Keri Z."/>
            <person name="LaButti K."/>
            <person name="Lipzen A."/>
            <person name="Lombard V."/>
            <person name="Magnuson J."/>
            <person name="Maillard F."/>
            <person name="Morin E."/>
            <person name="Murat C."/>
            <person name="Nolan M."/>
            <person name="Ohm R."/>
            <person name="Pangilinan J."/>
            <person name="Pereira M."/>
            <person name="Perotto S."/>
            <person name="Peter M."/>
            <person name="Riley R."/>
            <person name="Sitrit Y."/>
            <person name="Stielow B."/>
            <person name="Szollosi G."/>
            <person name="Zifcakova L."/>
            <person name="Stursova M."/>
            <person name="Spatafora J.W."/>
            <person name="Tedersoo L."/>
            <person name="Vaario L.-M."/>
            <person name="Yamada A."/>
            <person name="Yan M."/>
            <person name="Wang P."/>
            <person name="Xu J."/>
            <person name="Bruns T."/>
            <person name="Baldrian P."/>
            <person name="Vilgalys R."/>
            <person name="Henrissat B."/>
            <person name="Grigoriev I.V."/>
            <person name="Hibbett D."/>
            <person name="Nagy L.G."/>
            <person name="Martin F.M."/>
        </authorList>
    </citation>
    <scope>NUCLEOTIDE SEQUENCE</scope>
    <source>
        <strain evidence="1">Prilba</strain>
    </source>
</reference>
<evidence type="ECO:0000313" key="1">
    <source>
        <dbReference type="EMBL" id="KAF8476404.1"/>
    </source>
</evidence>
<name>A0A9P5MS06_9AGAM</name>
<dbReference type="Proteomes" id="UP000759537">
    <property type="component" value="Unassembled WGS sequence"/>
</dbReference>
<comment type="caution">
    <text evidence="1">The sequence shown here is derived from an EMBL/GenBank/DDBJ whole genome shotgun (WGS) entry which is preliminary data.</text>
</comment>
<dbReference type="AlphaFoldDB" id="A0A9P5MS06"/>
<organism evidence="1 2">
    <name type="scientific">Russula ochroleuca</name>
    <dbReference type="NCBI Taxonomy" id="152965"/>
    <lineage>
        <taxon>Eukaryota</taxon>
        <taxon>Fungi</taxon>
        <taxon>Dikarya</taxon>
        <taxon>Basidiomycota</taxon>
        <taxon>Agaricomycotina</taxon>
        <taxon>Agaricomycetes</taxon>
        <taxon>Russulales</taxon>
        <taxon>Russulaceae</taxon>
        <taxon>Russula</taxon>
    </lineage>
</organism>
<dbReference type="OrthoDB" id="3244206at2759"/>
<sequence>MDLEELEILLRKQTHTEEEYARIIGLIDLRVPPGSADVEPPLSALIYAAQGILHPTLSFNHIPDLLDILSQVERAREFSREHAKWALIWQRFYETRPNPNVRVLQKADKDALKKVLKPERLDATRRIFICIVEHVIRMHILYLWTHAEESYLLHHYLRIYFPWAHGKPSSQRLYHASLIPEERARLAETGLSCFGFMHDAKLWEEERLRELDVSILPDSYYENDESFQALKFKFIGNIETADIAESITLYLKKVRGMEQRLQRLPAHHVP</sequence>